<protein>
    <submittedName>
        <fullName evidence="8">SLAM family member 9</fullName>
    </submittedName>
</protein>
<feature type="domain" description="Ig-like" evidence="7">
    <location>
        <begin position="135"/>
        <end position="211"/>
    </location>
</feature>
<dbReference type="SUPFAM" id="SSF48726">
    <property type="entry name" value="Immunoglobulin"/>
    <property type="match status" value="2"/>
</dbReference>
<evidence type="ECO:0000313" key="8">
    <source>
        <dbReference type="Ensembl" id="ENSCWAP00000011129.1"/>
    </source>
</evidence>
<evidence type="ECO:0000313" key="9">
    <source>
        <dbReference type="Proteomes" id="UP000694540"/>
    </source>
</evidence>
<feature type="signal peptide" evidence="6">
    <location>
        <begin position="1"/>
        <end position="18"/>
    </location>
</feature>
<dbReference type="InterPro" id="IPR015631">
    <property type="entry name" value="CD2/SLAM_rcpt"/>
</dbReference>
<feature type="transmembrane region" description="Helical" evidence="5">
    <location>
        <begin position="235"/>
        <end position="256"/>
    </location>
</feature>
<dbReference type="InterPro" id="IPR007110">
    <property type="entry name" value="Ig-like_dom"/>
</dbReference>
<gene>
    <name evidence="8" type="primary">SLAMF9</name>
</gene>
<organism evidence="8 9">
    <name type="scientific">Catagonus wagneri</name>
    <name type="common">Chacoan peccary</name>
    <dbReference type="NCBI Taxonomy" id="51154"/>
    <lineage>
        <taxon>Eukaryota</taxon>
        <taxon>Metazoa</taxon>
        <taxon>Chordata</taxon>
        <taxon>Craniata</taxon>
        <taxon>Vertebrata</taxon>
        <taxon>Euteleostomi</taxon>
        <taxon>Mammalia</taxon>
        <taxon>Eutheria</taxon>
        <taxon>Laurasiatheria</taxon>
        <taxon>Artiodactyla</taxon>
        <taxon>Suina</taxon>
        <taxon>Tayassuidae</taxon>
        <taxon>Catagonus</taxon>
    </lineage>
</organism>
<feature type="chain" id="PRO_5034505071" evidence="6">
    <location>
        <begin position="19"/>
        <end position="288"/>
    </location>
</feature>
<evidence type="ECO:0000256" key="1">
    <source>
        <dbReference type="ARBA" id="ARBA00004370"/>
    </source>
</evidence>
<keyword evidence="2 6" id="KW-0732">Signal</keyword>
<evidence type="ECO:0000256" key="3">
    <source>
        <dbReference type="ARBA" id="ARBA00023136"/>
    </source>
</evidence>
<keyword evidence="5" id="KW-0812">Transmembrane</keyword>
<dbReference type="GO" id="GO:0042110">
    <property type="term" value="P:T cell activation"/>
    <property type="evidence" value="ECO:0007669"/>
    <property type="project" value="TreeGrafter"/>
</dbReference>
<dbReference type="Proteomes" id="UP000694540">
    <property type="component" value="Unplaced"/>
</dbReference>
<keyword evidence="9" id="KW-1185">Reference proteome</keyword>
<dbReference type="InterPro" id="IPR013783">
    <property type="entry name" value="Ig-like_fold"/>
</dbReference>
<keyword evidence="3 5" id="KW-0472">Membrane</keyword>
<reference evidence="8" key="2">
    <citation type="submission" date="2025-09" db="UniProtKB">
        <authorList>
            <consortium name="Ensembl"/>
        </authorList>
    </citation>
    <scope>IDENTIFICATION</scope>
</reference>
<evidence type="ECO:0000256" key="6">
    <source>
        <dbReference type="SAM" id="SignalP"/>
    </source>
</evidence>
<dbReference type="AlphaFoldDB" id="A0A8C3WAA6"/>
<dbReference type="InterPro" id="IPR036179">
    <property type="entry name" value="Ig-like_dom_sf"/>
</dbReference>
<dbReference type="PANTHER" id="PTHR12080">
    <property type="entry name" value="SIGNALING LYMPHOCYTIC ACTIVATION MOLECULE"/>
    <property type="match status" value="1"/>
</dbReference>
<evidence type="ECO:0000259" key="7">
    <source>
        <dbReference type="PROSITE" id="PS50835"/>
    </source>
</evidence>
<sequence length="288" mass="31698">MGILAWLLLLLLCQEADGDSGDGLETEEVAAVLRESISLPLEIPLDEEVESIIWSSHGRLATVVPGKEGHPGTVTVTDAKYEGRVSLLEPGYSLQISNLSWEDSGTYQAQVNLRMSQLFTVQHYHLRVYRRLSQPHLTVNFEISREEGTCNVSLVCSVEKAGLDVTYSWISWEDGTATAHEGSVLSTSWRPGDKALSYTCRASNPISNTSSRPIPAGPFCADADFPSEASTSLCLLVKGLLVLSLFVILAMGLWLIRVKTRCKVPKMKKLKRNRMRLRKKGKPGPSLA</sequence>
<evidence type="ECO:0000256" key="2">
    <source>
        <dbReference type="ARBA" id="ARBA00022729"/>
    </source>
</evidence>
<dbReference type="Gene3D" id="2.60.40.10">
    <property type="entry name" value="Immunoglobulins"/>
    <property type="match status" value="2"/>
</dbReference>
<dbReference type="CDD" id="cd16842">
    <property type="entry name" value="Ig_SLAM-like_N"/>
    <property type="match status" value="1"/>
</dbReference>
<comment type="subcellular location">
    <subcellularLocation>
        <location evidence="1">Membrane</location>
    </subcellularLocation>
</comment>
<accession>A0A8C3WAA6</accession>
<evidence type="ECO:0000256" key="5">
    <source>
        <dbReference type="SAM" id="Phobius"/>
    </source>
</evidence>
<keyword evidence="4" id="KW-0325">Glycoprotein</keyword>
<keyword evidence="5" id="KW-1133">Transmembrane helix</keyword>
<evidence type="ECO:0000256" key="4">
    <source>
        <dbReference type="ARBA" id="ARBA00023180"/>
    </source>
</evidence>
<dbReference type="PANTHER" id="PTHR12080:SF18">
    <property type="entry name" value="SLAM FAMILY MEMBER 9"/>
    <property type="match status" value="1"/>
</dbReference>
<dbReference type="Ensembl" id="ENSCWAT00000012122.1">
    <property type="protein sequence ID" value="ENSCWAP00000011129.1"/>
    <property type="gene ID" value="ENSCWAG00000008674.1"/>
</dbReference>
<proteinExistence type="predicted"/>
<dbReference type="GO" id="GO:0009897">
    <property type="term" value="C:external side of plasma membrane"/>
    <property type="evidence" value="ECO:0007669"/>
    <property type="project" value="TreeGrafter"/>
</dbReference>
<dbReference type="GeneTree" id="ENSGT01030000234540"/>
<dbReference type="PROSITE" id="PS50835">
    <property type="entry name" value="IG_LIKE"/>
    <property type="match status" value="1"/>
</dbReference>
<name>A0A8C3WAA6_9CETA</name>
<reference evidence="8" key="1">
    <citation type="submission" date="2025-08" db="UniProtKB">
        <authorList>
            <consortium name="Ensembl"/>
        </authorList>
    </citation>
    <scope>IDENTIFICATION</scope>
</reference>